<dbReference type="EMBL" id="CAJVPP010001405">
    <property type="protein sequence ID" value="CAG8553574.1"/>
    <property type="molecule type" value="Genomic_DNA"/>
</dbReference>
<comment type="caution">
    <text evidence="1">The sequence shown here is derived from an EMBL/GenBank/DDBJ whole genome shotgun (WGS) entry which is preliminary data.</text>
</comment>
<proteinExistence type="predicted"/>
<accession>A0A9N9FQU3</accession>
<dbReference type="Proteomes" id="UP000789375">
    <property type="component" value="Unassembled WGS sequence"/>
</dbReference>
<dbReference type="AlphaFoldDB" id="A0A9N9FQU3"/>
<feature type="non-terminal residue" evidence="1">
    <location>
        <position position="1"/>
    </location>
</feature>
<name>A0A9N9FQU3_FUNMO</name>
<evidence type="ECO:0000313" key="2">
    <source>
        <dbReference type="Proteomes" id="UP000789375"/>
    </source>
</evidence>
<protein>
    <submittedName>
        <fullName evidence="1">15290_t:CDS:1</fullName>
    </submittedName>
</protein>
<keyword evidence="2" id="KW-1185">Reference proteome</keyword>
<evidence type="ECO:0000313" key="1">
    <source>
        <dbReference type="EMBL" id="CAG8553574.1"/>
    </source>
</evidence>
<organism evidence="1 2">
    <name type="scientific">Funneliformis mosseae</name>
    <name type="common">Endomycorrhizal fungus</name>
    <name type="synonym">Glomus mosseae</name>
    <dbReference type="NCBI Taxonomy" id="27381"/>
    <lineage>
        <taxon>Eukaryota</taxon>
        <taxon>Fungi</taxon>
        <taxon>Fungi incertae sedis</taxon>
        <taxon>Mucoromycota</taxon>
        <taxon>Glomeromycotina</taxon>
        <taxon>Glomeromycetes</taxon>
        <taxon>Glomerales</taxon>
        <taxon>Glomeraceae</taxon>
        <taxon>Funneliformis</taxon>
    </lineage>
</organism>
<reference evidence="1" key="1">
    <citation type="submission" date="2021-06" db="EMBL/GenBank/DDBJ databases">
        <authorList>
            <person name="Kallberg Y."/>
            <person name="Tangrot J."/>
            <person name="Rosling A."/>
        </authorList>
    </citation>
    <scope>NUCLEOTIDE SEQUENCE</scope>
    <source>
        <strain evidence="1">87-6 pot B 2015</strain>
    </source>
</reference>
<sequence>DLGNGTTTSNDALVDHEKKKPISHYTDVIGLNHLYDKQMHNK</sequence>
<gene>
    <name evidence="1" type="ORF">FMOSSE_LOCUS6594</name>
</gene>